<dbReference type="OrthoDB" id="6366728at2759"/>
<keyword evidence="2 8" id="KW-1003">Cell membrane</keyword>
<reference evidence="9" key="1">
    <citation type="submission" date="2020-05" db="UniProtKB">
        <authorList>
            <consortium name="EnsemblMetazoa"/>
        </authorList>
    </citation>
    <scope>IDENTIFICATION</scope>
    <source>
        <strain evidence="9">JHB</strain>
    </source>
</reference>
<name>A0A1S4JG72_CULQU</name>
<dbReference type="Proteomes" id="UP000002320">
    <property type="component" value="Unassembled WGS sequence"/>
</dbReference>
<organism evidence="9 10">
    <name type="scientific">Culex quinquefasciatus</name>
    <name type="common">Southern house mosquito</name>
    <name type="synonym">Culex pungens</name>
    <dbReference type="NCBI Taxonomy" id="7176"/>
    <lineage>
        <taxon>Eukaryota</taxon>
        <taxon>Metazoa</taxon>
        <taxon>Ecdysozoa</taxon>
        <taxon>Arthropoda</taxon>
        <taxon>Hexapoda</taxon>
        <taxon>Insecta</taxon>
        <taxon>Pterygota</taxon>
        <taxon>Neoptera</taxon>
        <taxon>Endopterygota</taxon>
        <taxon>Diptera</taxon>
        <taxon>Nematocera</taxon>
        <taxon>Culicoidea</taxon>
        <taxon>Culicidae</taxon>
        <taxon>Culicinae</taxon>
        <taxon>Culicini</taxon>
        <taxon>Culex</taxon>
        <taxon>Culex</taxon>
    </lineage>
</organism>
<keyword evidence="5 8" id="KW-0472">Membrane</keyword>
<dbReference type="GO" id="GO:0030424">
    <property type="term" value="C:axon"/>
    <property type="evidence" value="ECO:0007669"/>
    <property type="project" value="TreeGrafter"/>
</dbReference>
<evidence type="ECO:0000256" key="1">
    <source>
        <dbReference type="ARBA" id="ARBA00004651"/>
    </source>
</evidence>
<sequence>MTPSRFKQVSFPVLLQFQLVKTLLFGVLPFRYDSTTGQFRLSRLRMLYCYVSALAMPAIRLMVSTQQYGKQFDSLRMIVSAIAELTDDIRVLVANVLLVYEWKCLNELYGVFRHCFTRLDISHVILWNPLALGFLIDVAFVIIMSLDLMLSPTLSPYKAFNVITYIFTVINNCCIVHIFYLVLYCFRFVLTKLTVKLEQELRSNFRRDKQIRKLSLIYYKLYRASVIINYVFGLPILCGMMQVFLTISGLLYFTLVNGLICGSFKTTETVSYLFGTIWNLLQLMQTAEALRMCSHIYEQLNSTSNLLHRFNPNGDLKLKRRIDMLQVQMMHNPIRFTACGMYTLDFSVLFLIVASVMNYLIILVQFEVANNCGQDSRNQVTDAGSMDLW</sequence>
<evidence type="ECO:0000313" key="9">
    <source>
        <dbReference type="EnsemblMetazoa" id="CPIJ005475-PA"/>
    </source>
</evidence>
<dbReference type="PANTHER" id="PTHR21143">
    <property type="entry name" value="INVERTEBRATE GUSTATORY RECEPTOR"/>
    <property type="match status" value="1"/>
</dbReference>
<dbReference type="GO" id="GO:0007165">
    <property type="term" value="P:signal transduction"/>
    <property type="evidence" value="ECO:0007669"/>
    <property type="project" value="UniProtKB-KW"/>
</dbReference>
<feature type="transmembrane region" description="Helical" evidence="8">
    <location>
        <begin position="243"/>
        <end position="264"/>
    </location>
</feature>
<proteinExistence type="inferred from homology"/>
<evidence type="ECO:0000256" key="7">
    <source>
        <dbReference type="ARBA" id="ARBA00023224"/>
    </source>
</evidence>
<dbReference type="GO" id="GO:0008049">
    <property type="term" value="P:male courtship behavior"/>
    <property type="evidence" value="ECO:0007669"/>
    <property type="project" value="TreeGrafter"/>
</dbReference>
<dbReference type="PANTHER" id="PTHR21143:SF133">
    <property type="entry name" value="GUSTATORY AND PHEROMONE RECEPTOR 32A-RELATED"/>
    <property type="match status" value="1"/>
</dbReference>
<accession>A0A1S4JG72</accession>
<dbReference type="GO" id="GO:0005886">
    <property type="term" value="C:plasma membrane"/>
    <property type="evidence" value="ECO:0007669"/>
    <property type="project" value="UniProtKB-SubCell"/>
</dbReference>
<evidence type="ECO:0000313" key="10">
    <source>
        <dbReference type="Proteomes" id="UP000002320"/>
    </source>
</evidence>
<evidence type="ECO:0000256" key="4">
    <source>
        <dbReference type="ARBA" id="ARBA00022989"/>
    </source>
</evidence>
<protein>
    <recommendedName>
        <fullName evidence="8">Gustatory receptor</fullName>
    </recommendedName>
</protein>
<dbReference type="AlphaFoldDB" id="A0A1S4JG72"/>
<evidence type="ECO:0000256" key="8">
    <source>
        <dbReference type="RuleBase" id="RU363108"/>
    </source>
</evidence>
<comment type="similarity">
    <text evidence="8">Belongs to the insect chemoreceptor superfamily. Gustatory receptor (GR) family.</text>
</comment>
<feature type="transmembrane region" description="Helical" evidence="8">
    <location>
        <begin position="216"/>
        <end position="237"/>
    </location>
</feature>
<dbReference type="GO" id="GO:0043025">
    <property type="term" value="C:neuronal cell body"/>
    <property type="evidence" value="ECO:0007669"/>
    <property type="project" value="TreeGrafter"/>
</dbReference>
<evidence type="ECO:0000256" key="2">
    <source>
        <dbReference type="ARBA" id="ARBA00022475"/>
    </source>
</evidence>
<evidence type="ECO:0000256" key="6">
    <source>
        <dbReference type="ARBA" id="ARBA00023170"/>
    </source>
</evidence>
<feature type="transmembrane region" description="Helical" evidence="8">
    <location>
        <begin position="339"/>
        <end position="362"/>
    </location>
</feature>
<dbReference type="GO" id="GO:0050909">
    <property type="term" value="P:sensory perception of taste"/>
    <property type="evidence" value="ECO:0007669"/>
    <property type="project" value="InterPro"/>
</dbReference>
<dbReference type="GO" id="GO:0030425">
    <property type="term" value="C:dendrite"/>
    <property type="evidence" value="ECO:0007669"/>
    <property type="project" value="TreeGrafter"/>
</dbReference>
<keyword evidence="7 8" id="KW-0807">Transducer</keyword>
<keyword evidence="10" id="KW-1185">Reference proteome</keyword>
<dbReference type="VEuPathDB" id="VectorBase:CPIJ005475"/>
<dbReference type="VEuPathDB" id="VectorBase:CQUJHB017740"/>
<feature type="transmembrane region" description="Helical" evidence="8">
    <location>
        <begin position="162"/>
        <end position="186"/>
    </location>
</feature>
<feature type="transmembrane region" description="Helical" evidence="8">
    <location>
        <begin position="126"/>
        <end position="150"/>
    </location>
</feature>
<dbReference type="Pfam" id="PF08395">
    <property type="entry name" value="7tm_7"/>
    <property type="match status" value="1"/>
</dbReference>
<evidence type="ECO:0000256" key="5">
    <source>
        <dbReference type="ARBA" id="ARBA00023136"/>
    </source>
</evidence>
<dbReference type="InParanoid" id="A0A1S4JG72"/>
<dbReference type="GO" id="GO:0007635">
    <property type="term" value="P:chemosensory behavior"/>
    <property type="evidence" value="ECO:0007669"/>
    <property type="project" value="TreeGrafter"/>
</dbReference>
<comment type="caution">
    <text evidence="8">Lacks conserved residue(s) required for the propagation of feature annotation.</text>
</comment>
<dbReference type="InterPro" id="IPR013604">
    <property type="entry name" value="7TM_chemorcpt"/>
</dbReference>
<comment type="function">
    <text evidence="8">Gustatory receptor which mediates acceptance or avoidance behavior, depending on its substrates.</text>
</comment>
<keyword evidence="3 8" id="KW-0812">Transmembrane</keyword>
<keyword evidence="4 8" id="KW-1133">Transmembrane helix</keyword>
<keyword evidence="6 8" id="KW-0675">Receptor</keyword>
<dbReference type="EnsemblMetazoa" id="CPIJ005475-RA">
    <property type="protein sequence ID" value="CPIJ005475-PA"/>
    <property type="gene ID" value="CPIJ005475"/>
</dbReference>
<comment type="subcellular location">
    <subcellularLocation>
        <location evidence="1 8">Cell membrane</location>
        <topology evidence="1 8">Multi-pass membrane protein</topology>
    </subcellularLocation>
</comment>
<evidence type="ECO:0000256" key="3">
    <source>
        <dbReference type="ARBA" id="ARBA00022692"/>
    </source>
</evidence>